<dbReference type="InterPro" id="IPR014752">
    <property type="entry name" value="Arrestin-like_C"/>
</dbReference>
<feature type="compositionally biased region" description="Polar residues" evidence="1">
    <location>
        <begin position="428"/>
        <end position="438"/>
    </location>
</feature>
<dbReference type="Proteomes" id="UP000094336">
    <property type="component" value="Unassembled WGS sequence"/>
</dbReference>
<dbReference type="STRING" id="984486.A0A1E3QP90"/>
<gene>
    <name evidence="3" type="ORF">BABINDRAFT_13845</name>
</gene>
<feature type="domain" description="Arrestin-like N-terminal" evidence="2">
    <location>
        <begin position="17"/>
        <end position="140"/>
    </location>
</feature>
<evidence type="ECO:0000259" key="2">
    <source>
        <dbReference type="Pfam" id="PF00339"/>
    </source>
</evidence>
<dbReference type="Pfam" id="PF00339">
    <property type="entry name" value="Arrestin_N"/>
    <property type="match status" value="1"/>
</dbReference>
<dbReference type="EMBL" id="KV454432">
    <property type="protein sequence ID" value="ODQ79526.1"/>
    <property type="molecule type" value="Genomic_DNA"/>
</dbReference>
<protein>
    <recommendedName>
        <fullName evidence="2">Arrestin-like N-terminal domain-containing protein</fullName>
    </recommendedName>
</protein>
<accession>A0A1E3QP90</accession>
<feature type="region of interest" description="Disordered" evidence="1">
    <location>
        <begin position="414"/>
        <end position="438"/>
    </location>
</feature>
<name>A0A1E3QP90_9ASCO</name>
<evidence type="ECO:0000313" key="4">
    <source>
        <dbReference type="Proteomes" id="UP000094336"/>
    </source>
</evidence>
<organism evidence="3 4">
    <name type="scientific">Babjeviella inositovora NRRL Y-12698</name>
    <dbReference type="NCBI Taxonomy" id="984486"/>
    <lineage>
        <taxon>Eukaryota</taxon>
        <taxon>Fungi</taxon>
        <taxon>Dikarya</taxon>
        <taxon>Ascomycota</taxon>
        <taxon>Saccharomycotina</taxon>
        <taxon>Pichiomycetes</taxon>
        <taxon>Serinales incertae sedis</taxon>
        <taxon>Babjeviella</taxon>
    </lineage>
</organism>
<keyword evidence="4" id="KW-1185">Reference proteome</keyword>
<dbReference type="Gene3D" id="2.60.40.640">
    <property type="match status" value="1"/>
</dbReference>
<proteinExistence type="predicted"/>
<evidence type="ECO:0000256" key="1">
    <source>
        <dbReference type="SAM" id="MobiDB-lite"/>
    </source>
</evidence>
<dbReference type="RefSeq" id="XP_018984854.1">
    <property type="nucleotide sequence ID" value="XM_019127115.1"/>
</dbReference>
<evidence type="ECO:0000313" key="3">
    <source>
        <dbReference type="EMBL" id="ODQ79526.1"/>
    </source>
</evidence>
<dbReference type="InterPro" id="IPR011021">
    <property type="entry name" value="Arrestin-like_N"/>
</dbReference>
<sequence length="454" mass="50928">MPEVKIKLTQSSYSTRDAALTGTLYITSKKAFHVGQVSVELRCFLEARTDLSPVKRKLFRNVVEPYQPERRLISRAENIIIAGKPNMKVSECVELGAGIHEIPFSIDFPQDTMPPTMLDLPDLAVTHDLKATLYRKNPPEKILGRAHKASFTDSHSFTYRHPTSSYLPRWSGETDGYPSPRSSLMRTTQYAVRQKLLFGHESGDIPLYFELRYVTNSPVLALNGRPSFKLFLMSTVPPATFANGRGRFKMSSLSIDLNSTTTIFLGEQRLQTYNIWQHPGFLINLAKMQPYDSQIECDSSFEDLYELEIPDTMYADSFAKRELRSLPVTFKTSNIERSYKLAISGYMSLKSVESPRMPDPRMDIVSDVVVVSTANGKGPESVYSSDNSPYQNRHSDAASLFSYASAASTMASNPQAQSAPWMSRKRGQSSGTNPVSAASYTRMNSLPVFEDTDY</sequence>
<dbReference type="GeneID" id="30144968"/>
<dbReference type="AlphaFoldDB" id="A0A1E3QP90"/>
<reference evidence="4" key="1">
    <citation type="submission" date="2016-05" db="EMBL/GenBank/DDBJ databases">
        <title>Comparative genomics of biotechnologically important yeasts.</title>
        <authorList>
            <consortium name="DOE Joint Genome Institute"/>
            <person name="Riley R."/>
            <person name="Haridas S."/>
            <person name="Wolfe K.H."/>
            <person name="Lopes M.R."/>
            <person name="Hittinger C.T."/>
            <person name="Goker M."/>
            <person name="Salamov A."/>
            <person name="Wisecaver J."/>
            <person name="Long T.M."/>
            <person name="Aerts A.L."/>
            <person name="Barry K."/>
            <person name="Choi C."/>
            <person name="Clum A."/>
            <person name="Coughlan A.Y."/>
            <person name="Deshpande S."/>
            <person name="Douglass A.P."/>
            <person name="Hanson S.J."/>
            <person name="Klenk H.-P."/>
            <person name="Labutti K."/>
            <person name="Lapidus A."/>
            <person name="Lindquist E."/>
            <person name="Lipzen A."/>
            <person name="Meier-Kolthoff J.P."/>
            <person name="Ohm R.A."/>
            <person name="Otillar R.P."/>
            <person name="Pangilinan J."/>
            <person name="Peng Y."/>
            <person name="Rokas A."/>
            <person name="Rosa C.A."/>
            <person name="Scheuner C."/>
            <person name="Sibirny A.A."/>
            <person name="Slot J.C."/>
            <person name="Stielow J.B."/>
            <person name="Sun H."/>
            <person name="Kurtzman C.P."/>
            <person name="Blackwell M."/>
            <person name="Grigoriev I.V."/>
            <person name="Jeffries T.W."/>
        </authorList>
    </citation>
    <scope>NUCLEOTIDE SEQUENCE [LARGE SCALE GENOMIC DNA]</scope>
    <source>
        <strain evidence="4">NRRL Y-12698</strain>
    </source>
</reference>